<reference evidence="3" key="1">
    <citation type="submission" date="2021-01" db="EMBL/GenBank/DDBJ databases">
        <authorList>
            <person name="Corre E."/>
            <person name="Pelletier E."/>
            <person name="Niang G."/>
            <person name="Scheremetjew M."/>
            <person name="Finn R."/>
            <person name="Kale V."/>
            <person name="Holt S."/>
            <person name="Cochrane G."/>
            <person name="Meng A."/>
            <person name="Brown T."/>
            <person name="Cohen L."/>
        </authorList>
    </citation>
    <scope>NUCLEOTIDE SEQUENCE</scope>
    <source>
        <strain evidence="3">CCMP1243</strain>
    </source>
</reference>
<feature type="region of interest" description="Disordered" evidence="1">
    <location>
        <begin position="85"/>
        <end position="114"/>
    </location>
</feature>
<keyword evidence="2" id="KW-0812">Transmembrane</keyword>
<protein>
    <submittedName>
        <fullName evidence="3">Uncharacterized protein</fullName>
    </submittedName>
</protein>
<feature type="transmembrane region" description="Helical" evidence="2">
    <location>
        <begin position="12"/>
        <end position="32"/>
    </location>
</feature>
<keyword evidence="2" id="KW-1133">Transmembrane helix</keyword>
<dbReference type="EMBL" id="HBHJ01030796">
    <property type="protein sequence ID" value="CAD9709368.1"/>
    <property type="molecule type" value="Transcribed_RNA"/>
</dbReference>
<gene>
    <name evidence="3" type="ORF">RMAR1173_LOCUS20360</name>
</gene>
<proteinExistence type="predicted"/>
<accession>A0A7S2WV20</accession>
<evidence type="ECO:0000256" key="1">
    <source>
        <dbReference type="SAM" id="MobiDB-lite"/>
    </source>
</evidence>
<dbReference type="AlphaFoldDB" id="A0A7S2WV20"/>
<keyword evidence="2" id="KW-0472">Membrane</keyword>
<evidence type="ECO:0000313" key="3">
    <source>
        <dbReference type="EMBL" id="CAD9709368.1"/>
    </source>
</evidence>
<feature type="compositionally biased region" description="Pro residues" evidence="1">
    <location>
        <begin position="104"/>
        <end position="114"/>
    </location>
</feature>
<organism evidence="3">
    <name type="scientific">Rhizochromulina marina</name>
    <dbReference type="NCBI Taxonomy" id="1034831"/>
    <lineage>
        <taxon>Eukaryota</taxon>
        <taxon>Sar</taxon>
        <taxon>Stramenopiles</taxon>
        <taxon>Ochrophyta</taxon>
        <taxon>Dictyochophyceae</taxon>
        <taxon>Rhizochromulinales</taxon>
        <taxon>Rhizochromulina</taxon>
    </lineage>
</organism>
<sequence>MAPRVRIPAQVLVYTVGIVVPTAAVLGLTYPFRKSEEEKLRVLDSKYGDKVRVARQRRENLQQFFDNVRRGDEETEKKLNEVMHGGKKKMVRHYRLDDERRAPAPRPPPSRPES</sequence>
<evidence type="ECO:0000256" key="2">
    <source>
        <dbReference type="SAM" id="Phobius"/>
    </source>
</evidence>
<name>A0A7S2WV20_9STRA</name>